<dbReference type="InterPro" id="IPR036188">
    <property type="entry name" value="FAD/NAD-bd_sf"/>
</dbReference>
<evidence type="ECO:0000259" key="2">
    <source>
        <dbReference type="Pfam" id="PF07992"/>
    </source>
</evidence>
<dbReference type="PRINTS" id="PR00368">
    <property type="entry name" value="FADPNR"/>
</dbReference>
<dbReference type="PIRSF" id="PIRSF037495">
    <property type="entry name" value="Opine_OX_OoxA/HcnB"/>
    <property type="match status" value="1"/>
</dbReference>
<dbReference type="Gene3D" id="1.10.10.1100">
    <property type="entry name" value="BFD-like [2Fe-2S]-binding domain"/>
    <property type="match status" value="1"/>
</dbReference>
<proteinExistence type="predicted"/>
<dbReference type="Pfam" id="PF07992">
    <property type="entry name" value="Pyr_redox_2"/>
    <property type="match status" value="1"/>
</dbReference>
<dbReference type="Proteomes" id="UP000186895">
    <property type="component" value="Unassembled WGS sequence"/>
</dbReference>
<keyword evidence="4" id="KW-0670">Pyruvate</keyword>
<sequence>MNSDTYDLAIVGAGPAGMAAARTAAAQDLSIVLLDEQPAPGGQIYRSIRRPAPEDRRILGPDYYHGETLVRDLDHARIEYRSGTTVWALDDDHTLCASSPEGSTRIRAKRILLATGAQERPVPFPGWTLPGVMTCGAAQILLKSSGLVPSQPLVLAGSGPLLLLIAAQLHRAGVAIEAVLDTTPAGRYLDALPHLPGALRNLPLLWKGLGLLRELKQAGIKRFTQVSDLRALANKEGLLHQVQFHAKNATHRLPAQSLLVHQGVVPNVQLSRALGLEHRWHELQQCWHPVTNNWGETSREGVFISGDSAGIAGAKAAEQAGNLVALEVARQLNRLSTTQRDEQACPALKDLAKERAIRPFLDALYQPARSFLSPSDETLVCRCEEVSAGELRQMVDEGCRGPNQTKAFCRSGMGPCQGRLCGLTVSQVIAEHRRVPVEEVGYYQIRMPIKPLTLGELADLHE</sequence>
<evidence type="ECO:0000256" key="1">
    <source>
        <dbReference type="ARBA" id="ARBA00023002"/>
    </source>
</evidence>
<accession>A0A1N6TFV6</accession>
<dbReference type="InterPro" id="IPR051691">
    <property type="entry name" value="Metab_Enz_Cyan_OpOx_G3PDH"/>
</dbReference>
<dbReference type="Gene3D" id="3.50.50.60">
    <property type="entry name" value="FAD/NAD(P)-binding domain"/>
    <property type="match status" value="3"/>
</dbReference>
<dbReference type="PANTHER" id="PTHR42949:SF3">
    <property type="entry name" value="ANAEROBIC GLYCEROL-3-PHOSPHATE DEHYDROGENASE SUBUNIT B"/>
    <property type="match status" value="1"/>
</dbReference>
<evidence type="ECO:0000259" key="3">
    <source>
        <dbReference type="Pfam" id="PF17806"/>
    </source>
</evidence>
<evidence type="ECO:0000313" key="4">
    <source>
        <dbReference type="EMBL" id="SIQ51996.1"/>
    </source>
</evidence>
<evidence type="ECO:0000313" key="5">
    <source>
        <dbReference type="Proteomes" id="UP000186895"/>
    </source>
</evidence>
<dbReference type="SUPFAM" id="SSF51905">
    <property type="entry name" value="FAD/NAD(P)-binding domain"/>
    <property type="match status" value="1"/>
</dbReference>
<feature type="domain" description="FAD/NAD(P)-binding" evidence="2">
    <location>
        <begin position="6"/>
        <end position="321"/>
    </location>
</feature>
<dbReference type="GO" id="GO:0016491">
    <property type="term" value="F:oxidoreductase activity"/>
    <property type="evidence" value="ECO:0007669"/>
    <property type="project" value="UniProtKB-KW"/>
</dbReference>
<dbReference type="PANTHER" id="PTHR42949">
    <property type="entry name" value="ANAEROBIC GLYCEROL-3-PHOSPHATE DEHYDROGENASE SUBUNIT B"/>
    <property type="match status" value="1"/>
</dbReference>
<dbReference type="EMBL" id="FTMN01000005">
    <property type="protein sequence ID" value="SIQ51996.1"/>
    <property type="molecule type" value="Genomic_DNA"/>
</dbReference>
<dbReference type="Pfam" id="PF17806">
    <property type="entry name" value="SO_alpha_A3"/>
    <property type="match status" value="1"/>
</dbReference>
<name>A0A1N6TFV6_9GAMM</name>
<protein>
    <submittedName>
        <fullName evidence="4">Pyruvate/2-oxoglutarate dehydrogenase complex, dihydrolipoamide dehydrogenase (E3) component</fullName>
    </submittedName>
</protein>
<organism evidence="4 5">
    <name type="scientific">Marinobacterium stanieri</name>
    <dbReference type="NCBI Taxonomy" id="49186"/>
    <lineage>
        <taxon>Bacteria</taxon>
        <taxon>Pseudomonadati</taxon>
        <taxon>Pseudomonadota</taxon>
        <taxon>Gammaproteobacteria</taxon>
        <taxon>Oceanospirillales</taxon>
        <taxon>Oceanospirillaceae</taxon>
        <taxon>Marinobacterium</taxon>
    </lineage>
</organism>
<feature type="domain" description="SoxA A3" evidence="3">
    <location>
        <begin position="379"/>
        <end position="458"/>
    </location>
</feature>
<dbReference type="RefSeq" id="WP_076463147.1">
    <property type="nucleotide sequence ID" value="NZ_FTMN01000005.1"/>
</dbReference>
<dbReference type="eggNOG" id="COG0446">
    <property type="taxonomic scope" value="Bacteria"/>
</dbReference>
<dbReference type="InterPro" id="IPR041854">
    <property type="entry name" value="BFD-like_2Fe2S-bd_dom_sf"/>
</dbReference>
<gene>
    <name evidence="4" type="ORF">SAMN05421647_105309</name>
</gene>
<keyword evidence="1" id="KW-0560">Oxidoreductase</keyword>
<dbReference type="AlphaFoldDB" id="A0A1N6TFV6"/>
<dbReference type="InterPro" id="IPR017224">
    <property type="entry name" value="Opine_Oxase_asu/HCN_bsu"/>
</dbReference>
<keyword evidence="5" id="KW-1185">Reference proteome</keyword>
<dbReference type="InterPro" id="IPR041117">
    <property type="entry name" value="SoxA_A3"/>
</dbReference>
<dbReference type="InterPro" id="IPR023753">
    <property type="entry name" value="FAD/NAD-binding_dom"/>
</dbReference>
<dbReference type="CDD" id="cd19946">
    <property type="entry name" value="GlpA-like_Fer2_BFD-like"/>
    <property type="match status" value="1"/>
</dbReference>
<reference evidence="4 5" key="1">
    <citation type="submission" date="2017-01" db="EMBL/GenBank/DDBJ databases">
        <authorList>
            <person name="Mah S.A."/>
            <person name="Swanson W.J."/>
            <person name="Moy G.W."/>
            <person name="Vacquier V.D."/>
        </authorList>
    </citation>
    <scope>NUCLEOTIDE SEQUENCE [LARGE SCALE GENOMIC DNA]</scope>
    <source>
        <strain evidence="4 5">DSM 7027</strain>
    </source>
</reference>
<dbReference type="PRINTS" id="PR00469">
    <property type="entry name" value="PNDRDTASEII"/>
</dbReference>
<dbReference type="STRING" id="49186.SAMN05421647_105309"/>